<dbReference type="PANTHER" id="PTHR37048">
    <property type="entry name" value="QUESTIONABLE PROTEIN"/>
    <property type="match status" value="1"/>
</dbReference>
<evidence type="ECO:0000256" key="1">
    <source>
        <dbReference type="SAM" id="MobiDB-lite"/>
    </source>
</evidence>
<comment type="caution">
    <text evidence="2">The sequence shown here is derived from an EMBL/GenBank/DDBJ whole genome shotgun (WGS) entry which is preliminary data.</text>
</comment>
<protein>
    <submittedName>
        <fullName evidence="2">Uncharacterized protein</fullName>
    </submittedName>
</protein>
<gene>
    <name evidence="2" type="ORF">SLS60_000668</name>
</gene>
<dbReference type="Proteomes" id="UP001521785">
    <property type="component" value="Unassembled WGS sequence"/>
</dbReference>
<organism evidence="2 3">
    <name type="scientific">Paraconiothyrium brasiliense</name>
    <dbReference type="NCBI Taxonomy" id="300254"/>
    <lineage>
        <taxon>Eukaryota</taxon>
        <taxon>Fungi</taxon>
        <taxon>Dikarya</taxon>
        <taxon>Ascomycota</taxon>
        <taxon>Pezizomycotina</taxon>
        <taxon>Dothideomycetes</taxon>
        <taxon>Pleosporomycetidae</taxon>
        <taxon>Pleosporales</taxon>
        <taxon>Massarineae</taxon>
        <taxon>Didymosphaeriaceae</taxon>
        <taxon>Paraconiothyrium</taxon>
    </lineage>
</organism>
<proteinExistence type="predicted"/>
<accession>A0ABR3S6X5</accession>
<evidence type="ECO:0000313" key="2">
    <source>
        <dbReference type="EMBL" id="KAL1612441.1"/>
    </source>
</evidence>
<feature type="region of interest" description="Disordered" evidence="1">
    <location>
        <begin position="27"/>
        <end position="47"/>
    </location>
</feature>
<dbReference type="PANTHER" id="PTHR37048:SF2">
    <property type="entry name" value="QUESTIONABLE PROTEIN"/>
    <property type="match status" value="1"/>
</dbReference>
<name>A0ABR3S6X5_9PLEO</name>
<reference evidence="2 3" key="1">
    <citation type="submission" date="2024-02" db="EMBL/GenBank/DDBJ databases">
        <title>De novo assembly and annotation of 12 fungi associated with fruit tree decline syndrome in Ontario, Canada.</title>
        <authorList>
            <person name="Sulman M."/>
            <person name="Ellouze W."/>
            <person name="Ilyukhin E."/>
        </authorList>
    </citation>
    <scope>NUCLEOTIDE SEQUENCE [LARGE SCALE GENOMIC DNA]</scope>
    <source>
        <strain evidence="2 3">M42-189</strain>
    </source>
</reference>
<evidence type="ECO:0000313" key="3">
    <source>
        <dbReference type="Proteomes" id="UP001521785"/>
    </source>
</evidence>
<keyword evidence="3" id="KW-1185">Reference proteome</keyword>
<dbReference type="EMBL" id="JAKJXO020000001">
    <property type="protein sequence ID" value="KAL1612441.1"/>
    <property type="molecule type" value="Genomic_DNA"/>
</dbReference>
<sequence>MANYSYSYPDEAYGAYAHARAGYGNASPTRTLAQMPAPRRASTQKEARRVDEAEVVIGRVFWLPPHEELPPRAVRRAHGKGAVEEGIYNHPIVVVSRPAEEPQVVHFHIVSHSLRWFRGNIMLTNAQVTSFQGKRLREIYSKDNEFHVSRRSWYLPISPSPTHPDAGSKKMQKRFPTLELQHGATLRWDSYVNIRHVYKIDWTLLKPYANPDTPYVQSFRFDRESCDKMLAKTKFLTNYEPEAQHPVQSYPHIERPLYRQSGRVTMSPLPLRIPETQAYSRAQDYSPYSPRAPSLYSPKSYSDEGSVVGSEYSGLSPILQSDFGGPQTEFKLSTPVPKKRPPDRNLRRAWHVITWTLRWLWMMLWKIRERFLGR</sequence>